<comment type="caution">
    <text evidence="10">The sequence shown here is derived from an EMBL/GenBank/DDBJ whole genome shotgun (WGS) entry which is preliminary data.</text>
</comment>
<evidence type="ECO:0000256" key="8">
    <source>
        <dbReference type="ARBA" id="ARBA00035421"/>
    </source>
</evidence>
<keyword evidence="11" id="KW-1185">Reference proteome</keyword>
<evidence type="ECO:0000256" key="7">
    <source>
        <dbReference type="ARBA" id="ARBA00035137"/>
    </source>
</evidence>
<dbReference type="PANTHER" id="PTHR37799:SF1">
    <property type="entry name" value="SMALL RIBOSOMAL SUBUNIT PROTEIN MS23"/>
    <property type="match status" value="1"/>
</dbReference>
<evidence type="ECO:0000256" key="9">
    <source>
        <dbReference type="SAM" id="MobiDB-lite"/>
    </source>
</evidence>
<dbReference type="EMBL" id="AZGZ01000003">
    <property type="protein sequence ID" value="KZZ96365.1"/>
    <property type="molecule type" value="Genomic_DNA"/>
</dbReference>
<evidence type="ECO:0000256" key="6">
    <source>
        <dbReference type="ARBA" id="ARBA00023274"/>
    </source>
</evidence>
<evidence type="ECO:0000256" key="2">
    <source>
        <dbReference type="ARBA" id="ARBA00009864"/>
    </source>
</evidence>
<dbReference type="Proteomes" id="UP000242877">
    <property type="component" value="Unassembled WGS sequence"/>
</dbReference>
<comment type="subcellular location">
    <subcellularLocation>
        <location evidence="1">Mitochondrion</location>
    </subcellularLocation>
</comment>
<name>A0A168CAX2_9EURO</name>
<evidence type="ECO:0000256" key="1">
    <source>
        <dbReference type="ARBA" id="ARBA00004173"/>
    </source>
</evidence>
<evidence type="ECO:0000256" key="3">
    <source>
        <dbReference type="ARBA" id="ARBA00011526"/>
    </source>
</evidence>
<dbReference type="AlphaFoldDB" id="A0A168CAX2"/>
<sequence length="233" mass="26416">MGKLNFAALRVRQTAIAQIANGKTRRTPAWLNITSEIPPAAVLTRNTVIPHTLERQRRVTDPETGVVTTVIQSYGKRRHKNTPRKLVYEEDGLRQRVIQRQLWLLQNVPDISEDRAYDIARNEFYSARLKEELERSVAHEEALATGAYFGPRMLEVGLQLEDKAFERWKEWSQQELMLQEARLAAFAGDPGLGDDDVKTLETDATLDQTAAMDATKKEEAPKKKDTLASLFGV</sequence>
<comment type="similarity">
    <text evidence="2">Belongs to the mitochondrion-specific ribosomal protein mS23 family.</text>
</comment>
<evidence type="ECO:0000313" key="11">
    <source>
        <dbReference type="Proteomes" id="UP000242877"/>
    </source>
</evidence>
<gene>
    <name evidence="10" type="ORF">AAP_01138</name>
</gene>
<dbReference type="OrthoDB" id="5542239at2759"/>
<keyword evidence="4 10" id="KW-0689">Ribosomal protein</keyword>
<protein>
    <recommendedName>
        <fullName evidence="7">Small ribosomal subunit protein mS23</fullName>
    </recommendedName>
    <alternativeName>
        <fullName evidence="8">37S ribosomal protein S25, mitochondrial</fullName>
    </alternativeName>
</protein>
<reference evidence="10 11" key="1">
    <citation type="journal article" date="2016" name="Genome Biol. Evol.">
        <title>Divergent and convergent evolution of fungal pathogenicity.</title>
        <authorList>
            <person name="Shang Y."/>
            <person name="Xiao G."/>
            <person name="Zheng P."/>
            <person name="Cen K."/>
            <person name="Zhan S."/>
            <person name="Wang C."/>
        </authorList>
    </citation>
    <scope>NUCLEOTIDE SEQUENCE [LARGE SCALE GENOMIC DNA]</scope>
    <source>
        <strain evidence="10 11">ARSEF 7405</strain>
    </source>
</reference>
<dbReference type="GO" id="GO:0003735">
    <property type="term" value="F:structural constituent of ribosome"/>
    <property type="evidence" value="ECO:0007669"/>
    <property type="project" value="InterPro"/>
</dbReference>
<dbReference type="PANTHER" id="PTHR37799">
    <property type="entry name" value="37S RIBOSOMAL PROTEIN S25, MITOCHONDRIAL"/>
    <property type="match status" value="1"/>
</dbReference>
<dbReference type="InterPro" id="IPR016939">
    <property type="entry name" value="Ribosomal_mS23_fun"/>
</dbReference>
<proteinExistence type="inferred from homology"/>
<evidence type="ECO:0000313" key="10">
    <source>
        <dbReference type="EMBL" id="KZZ96365.1"/>
    </source>
</evidence>
<comment type="subunit">
    <text evidence="3">Component of the mitochondrial small ribosomal subunit.</text>
</comment>
<accession>A0A168CAX2</accession>
<evidence type="ECO:0000256" key="5">
    <source>
        <dbReference type="ARBA" id="ARBA00023128"/>
    </source>
</evidence>
<dbReference type="VEuPathDB" id="FungiDB:AAP_01138"/>
<organism evidence="10 11">
    <name type="scientific">Ascosphaera apis ARSEF 7405</name>
    <dbReference type="NCBI Taxonomy" id="392613"/>
    <lineage>
        <taxon>Eukaryota</taxon>
        <taxon>Fungi</taxon>
        <taxon>Dikarya</taxon>
        <taxon>Ascomycota</taxon>
        <taxon>Pezizomycotina</taxon>
        <taxon>Eurotiomycetes</taxon>
        <taxon>Eurotiomycetidae</taxon>
        <taxon>Onygenales</taxon>
        <taxon>Ascosphaeraceae</taxon>
        <taxon>Ascosphaera</taxon>
    </lineage>
</organism>
<feature type="region of interest" description="Disordered" evidence="9">
    <location>
        <begin position="210"/>
        <end position="233"/>
    </location>
</feature>
<evidence type="ECO:0000256" key="4">
    <source>
        <dbReference type="ARBA" id="ARBA00022980"/>
    </source>
</evidence>
<keyword evidence="5" id="KW-0496">Mitochondrion</keyword>
<feature type="compositionally biased region" description="Basic and acidic residues" evidence="9">
    <location>
        <begin position="214"/>
        <end position="226"/>
    </location>
</feature>
<dbReference type="Pfam" id="PF13741">
    <property type="entry name" value="MRP-S25"/>
    <property type="match status" value="2"/>
</dbReference>
<keyword evidence="6" id="KW-0687">Ribonucleoprotein</keyword>
<dbReference type="GO" id="GO:0005763">
    <property type="term" value="C:mitochondrial small ribosomal subunit"/>
    <property type="evidence" value="ECO:0007669"/>
    <property type="project" value="InterPro"/>
</dbReference>